<protein>
    <recommendedName>
        <fullName evidence="4">CCHC-type domain-containing protein</fullName>
    </recommendedName>
</protein>
<accession>A0ABC8T6U4</accession>
<organism evidence="2 3">
    <name type="scientific">Ilex paraguariensis</name>
    <name type="common">yerba mate</name>
    <dbReference type="NCBI Taxonomy" id="185542"/>
    <lineage>
        <taxon>Eukaryota</taxon>
        <taxon>Viridiplantae</taxon>
        <taxon>Streptophyta</taxon>
        <taxon>Embryophyta</taxon>
        <taxon>Tracheophyta</taxon>
        <taxon>Spermatophyta</taxon>
        <taxon>Magnoliopsida</taxon>
        <taxon>eudicotyledons</taxon>
        <taxon>Gunneridae</taxon>
        <taxon>Pentapetalae</taxon>
        <taxon>asterids</taxon>
        <taxon>campanulids</taxon>
        <taxon>Aquifoliales</taxon>
        <taxon>Aquifoliaceae</taxon>
        <taxon>Ilex</taxon>
    </lineage>
</organism>
<comment type="caution">
    <text evidence="2">The sequence shown here is derived from an EMBL/GenBank/DDBJ whole genome shotgun (WGS) entry which is preliminary data.</text>
</comment>
<dbReference type="Proteomes" id="UP001642360">
    <property type="component" value="Unassembled WGS sequence"/>
</dbReference>
<evidence type="ECO:0000256" key="1">
    <source>
        <dbReference type="SAM" id="MobiDB-lite"/>
    </source>
</evidence>
<feature type="compositionally biased region" description="Polar residues" evidence="1">
    <location>
        <begin position="1"/>
        <end position="11"/>
    </location>
</feature>
<feature type="region of interest" description="Disordered" evidence="1">
    <location>
        <begin position="1"/>
        <end position="23"/>
    </location>
</feature>
<keyword evidence="3" id="KW-1185">Reference proteome</keyword>
<name>A0ABC8T6U4_9AQUA</name>
<sequence length="97" mass="10429">MVVQRGPSSSRFKPAASGHSAKISTTTCQWCGKERHTAKKCHKLGKLLKKAKAEGLIEAFAATSLDDSPDTEWYTDTGATSHMTNDAAALDESVPYT</sequence>
<evidence type="ECO:0008006" key="4">
    <source>
        <dbReference type="Google" id="ProtNLM"/>
    </source>
</evidence>
<evidence type="ECO:0000313" key="2">
    <source>
        <dbReference type="EMBL" id="CAK9165047.1"/>
    </source>
</evidence>
<reference evidence="2 3" key="1">
    <citation type="submission" date="2024-02" db="EMBL/GenBank/DDBJ databases">
        <authorList>
            <person name="Vignale AGUSTIN F."/>
            <person name="Sosa J E."/>
            <person name="Modenutti C."/>
        </authorList>
    </citation>
    <scope>NUCLEOTIDE SEQUENCE [LARGE SCALE GENOMIC DNA]</scope>
</reference>
<proteinExistence type="predicted"/>
<dbReference type="AlphaFoldDB" id="A0ABC8T6U4"/>
<feature type="non-terminal residue" evidence="2">
    <location>
        <position position="97"/>
    </location>
</feature>
<gene>
    <name evidence="2" type="ORF">ILEXP_LOCUS34190</name>
</gene>
<dbReference type="EMBL" id="CAUOFW020004305">
    <property type="protein sequence ID" value="CAK9165047.1"/>
    <property type="molecule type" value="Genomic_DNA"/>
</dbReference>
<evidence type="ECO:0000313" key="3">
    <source>
        <dbReference type="Proteomes" id="UP001642360"/>
    </source>
</evidence>